<accession>A0A7W9JJ14</accession>
<dbReference type="PANTHER" id="PTHR43029:SF10">
    <property type="entry name" value="AMMONIUM TRANSPORTER MEP2"/>
    <property type="match status" value="1"/>
</dbReference>
<dbReference type="PANTHER" id="PTHR43029">
    <property type="entry name" value="AMMONIUM TRANSPORTER MEP2"/>
    <property type="match status" value="1"/>
</dbReference>
<evidence type="ECO:0000256" key="7">
    <source>
        <dbReference type="ARBA" id="ARBA00023177"/>
    </source>
</evidence>
<feature type="transmembrane region" description="Helical" evidence="9">
    <location>
        <begin position="91"/>
        <end position="112"/>
    </location>
</feature>
<feature type="transmembrane region" description="Helical" evidence="9">
    <location>
        <begin position="6"/>
        <end position="27"/>
    </location>
</feature>
<keyword evidence="5 9" id="KW-1133">Transmembrane helix</keyword>
<evidence type="ECO:0000256" key="4">
    <source>
        <dbReference type="ARBA" id="ARBA00022692"/>
    </source>
</evidence>
<sequence>MQPADIAWILAAAAMVLLMFPGLAFLYGGMLDDRNVLNMLMMVMSGLAVGGVAYVVLGHGLVFGDSVGGLRLIGNPAEFAFFDAFVADDGAGGTISAAFFILFAAISVSLVASGAAGRMKFGAWLVFAALWVLLVYSPLAHWVFAFDDEETGVVGGWMANVLGLHDYAGGTAIHMNAGAAGLALAMVLGRRHTGTAMRPHNLPLMLIGVGMLMMGWIGFNGGTAAGANHVAEYAVMTTILATCGGMLGFIAVERVRDGHATLLGMGTGIIASLVAITPVADAVHPIGAILVGFLGAAAAAWAITWKRRHRIDDSMDVFAVHGIAGIAGAMFAVFFATAAAPAGMAGVVFGGDPSMIWREALAIVVTLVYSFGMTYAIAWVMDRIHPIRVPEEGEELGLDRALHAESAYDGGII</sequence>
<feature type="transmembrane region" description="Helical" evidence="9">
    <location>
        <begin position="201"/>
        <end position="219"/>
    </location>
</feature>
<dbReference type="Gene3D" id="1.10.3430.10">
    <property type="entry name" value="Ammonium transporter AmtB like domains"/>
    <property type="match status" value="1"/>
</dbReference>
<evidence type="ECO:0000313" key="12">
    <source>
        <dbReference type="Proteomes" id="UP000567246"/>
    </source>
</evidence>
<evidence type="ECO:0000313" key="11">
    <source>
        <dbReference type="EMBL" id="MBB5848823.1"/>
    </source>
</evidence>
<dbReference type="AlphaFoldDB" id="A0A7W9JJ14"/>
<feature type="transmembrane region" description="Helical" evidence="9">
    <location>
        <begin position="259"/>
        <end position="280"/>
    </location>
</feature>
<comment type="subcellular location">
    <subcellularLocation>
        <location evidence="9">Cell membrane</location>
        <topology evidence="9">Multi-pass membrane protein</topology>
    </subcellularLocation>
    <subcellularLocation>
        <location evidence="1">Membrane</location>
        <topology evidence="1">Multi-pass membrane protein</topology>
    </subcellularLocation>
</comment>
<feature type="transmembrane region" description="Helical" evidence="9">
    <location>
        <begin position="286"/>
        <end position="305"/>
    </location>
</feature>
<proteinExistence type="inferred from homology"/>
<dbReference type="RefSeq" id="WP_184172109.1">
    <property type="nucleotide sequence ID" value="NZ_BAABAG010000004.1"/>
</dbReference>
<evidence type="ECO:0000256" key="6">
    <source>
        <dbReference type="ARBA" id="ARBA00023136"/>
    </source>
</evidence>
<feature type="transmembrane region" description="Helical" evidence="9">
    <location>
        <begin position="317"/>
        <end position="340"/>
    </location>
</feature>
<feature type="domain" description="Ammonium transporter AmtB-like" evidence="10">
    <location>
        <begin position="7"/>
        <end position="408"/>
    </location>
</feature>
<keyword evidence="7 9" id="KW-0924">Ammonia transport</keyword>
<keyword evidence="6 9" id="KW-0472">Membrane</keyword>
<evidence type="ECO:0000256" key="8">
    <source>
        <dbReference type="ARBA" id="ARBA00050025"/>
    </source>
</evidence>
<dbReference type="GO" id="GO:0008519">
    <property type="term" value="F:ammonium channel activity"/>
    <property type="evidence" value="ECO:0007669"/>
    <property type="project" value="InterPro"/>
</dbReference>
<keyword evidence="12" id="KW-1185">Reference proteome</keyword>
<keyword evidence="4 9" id="KW-0812">Transmembrane</keyword>
<feature type="transmembrane region" description="Helical" evidence="9">
    <location>
        <begin position="360"/>
        <end position="381"/>
    </location>
</feature>
<evidence type="ECO:0000256" key="9">
    <source>
        <dbReference type="RuleBase" id="RU362002"/>
    </source>
</evidence>
<evidence type="ECO:0000256" key="5">
    <source>
        <dbReference type="ARBA" id="ARBA00022989"/>
    </source>
</evidence>
<keyword evidence="3 9" id="KW-0813">Transport</keyword>
<dbReference type="InterPro" id="IPR018047">
    <property type="entry name" value="Ammonium_transpt_CS"/>
</dbReference>
<dbReference type="Proteomes" id="UP000567246">
    <property type="component" value="Unassembled WGS sequence"/>
</dbReference>
<name>A0A7W9JJ14_9MICC</name>
<protein>
    <recommendedName>
        <fullName evidence="8 9">Ammonium transporter</fullName>
    </recommendedName>
</protein>
<evidence type="ECO:0000256" key="3">
    <source>
        <dbReference type="ARBA" id="ARBA00022448"/>
    </source>
</evidence>
<organism evidence="11 12">
    <name type="scientific">Micrococcus endophyticus</name>
    <dbReference type="NCBI Taxonomy" id="455343"/>
    <lineage>
        <taxon>Bacteria</taxon>
        <taxon>Bacillati</taxon>
        <taxon>Actinomycetota</taxon>
        <taxon>Actinomycetes</taxon>
        <taxon>Micrococcales</taxon>
        <taxon>Micrococcaceae</taxon>
        <taxon>Micrococcus</taxon>
    </lineage>
</organism>
<dbReference type="EMBL" id="JACHMW010000001">
    <property type="protein sequence ID" value="MBB5848823.1"/>
    <property type="molecule type" value="Genomic_DNA"/>
</dbReference>
<evidence type="ECO:0000256" key="1">
    <source>
        <dbReference type="ARBA" id="ARBA00004141"/>
    </source>
</evidence>
<dbReference type="Pfam" id="PF00909">
    <property type="entry name" value="Ammonium_transp"/>
    <property type="match status" value="1"/>
</dbReference>
<dbReference type="SUPFAM" id="SSF111352">
    <property type="entry name" value="Ammonium transporter"/>
    <property type="match status" value="1"/>
</dbReference>
<dbReference type="InterPro" id="IPR001905">
    <property type="entry name" value="Ammonium_transpt"/>
</dbReference>
<evidence type="ECO:0000256" key="2">
    <source>
        <dbReference type="ARBA" id="ARBA00005887"/>
    </source>
</evidence>
<comment type="caution">
    <text evidence="11">The sequence shown here is derived from an EMBL/GenBank/DDBJ whole genome shotgun (WGS) entry which is preliminary data.</text>
</comment>
<feature type="transmembrane region" description="Helical" evidence="9">
    <location>
        <begin position="231"/>
        <end position="252"/>
    </location>
</feature>
<dbReference type="PROSITE" id="PS01219">
    <property type="entry name" value="AMMONIUM_TRANSP"/>
    <property type="match status" value="1"/>
</dbReference>
<feature type="transmembrane region" description="Helical" evidence="9">
    <location>
        <begin position="124"/>
        <end position="144"/>
    </location>
</feature>
<feature type="transmembrane region" description="Helical" evidence="9">
    <location>
        <begin position="39"/>
        <end position="62"/>
    </location>
</feature>
<reference evidence="11 12" key="1">
    <citation type="submission" date="2020-08" db="EMBL/GenBank/DDBJ databases">
        <title>Sequencing the genomes of 1000 actinobacteria strains.</title>
        <authorList>
            <person name="Klenk H.-P."/>
        </authorList>
    </citation>
    <scope>NUCLEOTIDE SEQUENCE [LARGE SCALE GENOMIC DNA]</scope>
    <source>
        <strain evidence="11 12">DSM 17945</strain>
    </source>
</reference>
<comment type="similarity">
    <text evidence="2 9">Belongs to the ammonia transporter channel (TC 1.A.11.2) family.</text>
</comment>
<gene>
    <name evidence="11" type="ORF">HDA33_001387</name>
</gene>
<dbReference type="InterPro" id="IPR024041">
    <property type="entry name" value="NH4_transpt_AmtB-like_dom"/>
</dbReference>
<dbReference type="GO" id="GO:0005886">
    <property type="term" value="C:plasma membrane"/>
    <property type="evidence" value="ECO:0007669"/>
    <property type="project" value="UniProtKB-SubCell"/>
</dbReference>
<evidence type="ECO:0000259" key="10">
    <source>
        <dbReference type="Pfam" id="PF00909"/>
    </source>
</evidence>
<dbReference type="NCBIfam" id="TIGR00836">
    <property type="entry name" value="amt"/>
    <property type="match status" value="1"/>
</dbReference>
<dbReference type="InterPro" id="IPR029020">
    <property type="entry name" value="Ammonium/urea_transptr"/>
</dbReference>
<feature type="transmembrane region" description="Helical" evidence="9">
    <location>
        <begin position="167"/>
        <end position="189"/>
    </location>
</feature>